<keyword evidence="4" id="KW-1185">Reference proteome</keyword>
<comment type="caution">
    <text evidence="3">The sequence shown here is derived from an EMBL/GenBank/DDBJ whole genome shotgun (WGS) entry which is preliminary data.</text>
</comment>
<dbReference type="GO" id="GO:0110154">
    <property type="term" value="P:RNA decapping"/>
    <property type="evidence" value="ECO:0007669"/>
    <property type="project" value="TreeGrafter"/>
</dbReference>
<dbReference type="InterPro" id="IPR029052">
    <property type="entry name" value="Metallo-depent_PP-like"/>
</dbReference>
<sequence length="256" mass="28277">MASETGSENGDGAQEGPKTPRVPDDIRVYAIGDIHGRADLLSEMMQRITRDSNAAPPVRETILVFVGDYVDRGADSAGVIDQLVALKGGDRFKTHLLKGNHEVMFLDFLAEPSAFFQWAANGGVTTLESYDIDVAAVPEDSPERLRHMALETIPDEHLKLLRSLETSVIIGDYMFAHAGVRPGVPLDAQLERDLIWIREPFLDYQGDLGKVVIHGHTPVPEPEIRANRIDIDTLAWRSGMLTALVLEGANRRFLQT</sequence>
<evidence type="ECO:0000313" key="3">
    <source>
        <dbReference type="EMBL" id="RIA55509.1"/>
    </source>
</evidence>
<dbReference type="PANTHER" id="PTHR42850:SF4">
    <property type="entry name" value="ZINC-DEPENDENT ENDOPOLYPHOSPHATASE"/>
    <property type="match status" value="1"/>
</dbReference>
<dbReference type="GO" id="GO:0008803">
    <property type="term" value="F:bis(5'-nucleosyl)-tetraphosphatase (symmetrical) activity"/>
    <property type="evidence" value="ECO:0007669"/>
    <property type="project" value="TreeGrafter"/>
</dbReference>
<dbReference type="Proteomes" id="UP000266273">
    <property type="component" value="Unassembled WGS sequence"/>
</dbReference>
<dbReference type="AlphaFoldDB" id="A0A397Q512"/>
<dbReference type="PANTHER" id="PTHR42850">
    <property type="entry name" value="METALLOPHOSPHOESTERASE"/>
    <property type="match status" value="1"/>
</dbReference>
<feature type="domain" description="Calcineurin-like phosphoesterase" evidence="2">
    <location>
        <begin position="26"/>
        <end position="220"/>
    </location>
</feature>
<accession>A0A397Q512</accession>
<dbReference type="InterPro" id="IPR004843">
    <property type="entry name" value="Calcineurin-like_PHP"/>
</dbReference>
<organism evidence="3 4">
    <name type="scientific">Dichotomicrobium thermohalophilum</name>
    <dbReference type="NCBI Taxonomy" id="933063"/>
    <lineage>
        <taxon>Bacteria</taxon>
        <taxon>Pseudomonadati</taxon>
        <taxon>Pseudomonadota</taxon>
        <taxon>Alphaproteobacteria</taxon>
        <taxon>Hyphomicrobiales</taxon>
        <taxon>Hyphomicrobiaceae</taxon>
        <taxon>Dichotomicrobium</taxon>
    </lineage>
</organism>
<gene>
    <name evidence="3" type="ORF">BXY53_0575</name>
</gene>
<dbReference type="Gene3D" id="3.60.21.10">
    <property type="match status" value="1"/>
</dbReference>
<proteinExistence type="predicted"/>
<dbReference type="OrthoDB" id="9807890at2"/>
<dbReference type="InterPro" id="IPR050126">
    <property type="entry name" value="Ap4A_hydrolase"/>
</dbReference>
<feature type="region of interest" description="Disordered" evidence="1">
    <location>
        <begin position="1"/>
        <end position="23"/>
    </location>
</feature>
<dbReference type="EMBL" id="QXDF01000001">
    <property type="protein sequence ID" value="RIA55509.1"/>
    <property type="molecule type" value="Genomic_DNA"/>
</dbReference>
<dbReference type="SUPFAM" id="SSF56300">
    <property type="entry name" value="Metallo-dependent phosphatases"/>
    <property type="match status" value="1"/>
</dbReference>
<dbReference type="RefSeq" id="WP_119060404.1">
    <property type="nucleotide sequence ID" value="NZ_QXDF01000001.1"/>
</dbReference>
<evidence type="ECO:0000256" key="1">
    <source>
        <dbReference type="SAM" id="MobiDB-lite"/>
    </source>
</evidence>
<evidence type="ECO:0000259" key="2">
    <source>
        <dbReference type="Pfam" id="PF00149"/>
    </source>
</evidence>
<dbReference type="Pfam" id="PF00149">
    <property type="entry name" value="Metallophos"/>
    <property type="match status" value="1"/>
</dbReference>
<dbReference type="GO" id="GO:0016791">
    <property type="term" value="F:phosphatase activity"/>
    <property type="evidence" value="ECO:0007669"/>
    <property type="project" value="TreeGrafter"/>
</dbReference>
<evidence type="ECO:0000313" key="4">
    <source>
        <dbReference type="Proteomes" id="UP000266273"/>
    </source>
</evidence>
<protein>
    <submittedName>
        <fullName evidence="3">Serine/threonine protein phosphatase 1</fullName>
    </submittedName>
</protein>
<reference evidence="3 4" key="1">
    <citation type="submission" date="2018-08" db="EMBL/GenBank/DDBJ databases">
        <title>Genomic Encyclopedia of Archaeal and Bacterial Type Strains, Phase II (KMG-II): from individual species to whole genera.</title>
        <authorList>
            <person name="Goeker M."/>
        </authorList>
    </citation>
    <scope>NUCLEOTIDE SEQUENCE [LARGE SCALE GENOMIC DNA]</scope>
    <source>
        <strain evidence="3 4">DSM 5002</strain>
    </source>
</reference>
<name>A0A397Q512_9HYPH</name>
<dbReference type="GO" id="GO:0005737">
    <property type="term" value="C:cytoplasm"/>
    <property type="evidence" value="ECO:0007669"/>
    <property type="project" value="TreeGrafter"/>
</dbReference>
<dbReference type="CDD" id="cd00144">
    <property type="entry name" value="MPP_PPP_family"/>
    <property type="match status" value="1"/>
</dbReference>